<comment type="caution">
    <text evidence="13">The sequence shown here is derived from an EMBL/GenBank/DDBJ whole genome shotgun (WGS) entry which is preliminary data.</text>
</comment>
<organism evidence="13 14">
    <name type="scientific">Zooshikella ganghwensis</name>
    <dbReference type="NCBI Taxonomy" id="202772"/>
    <lineage>
        <taxon>Bacteria</taxon>
        <taxon>Pseudomonadati</taxon>
        <taxon>Pseudomonadota</taxon>
        <taxon>Gammaproteobacteria</taxon>
        <taxon>Oceanospirillales</taxon>
        <taxon>Zooshikellaceae</taxon>
        <taxon>Zooshikella</taxon>
    </lineage>
</organism>
<evidence type="ECO:0000259" key="11">
    <source>
        <dbReference type="PROSITE" id="PS50109"/>
    </source>
</evidence>
<dbReference type="SMART" id="SM00388">
    <property type="entry name" value="HisKA"/>
    <property type="match status" value="1"/>
</dbReference>
<dbReference type="GO" id="GO:0005886">
    <property type="term" value="C:plasma membrane"/>
    <property type="evidence" value="ECO:0007669"/>
    <property type="project" value="TreeGrafter"/>
</dbReference>
<dbReference type="PROSITE" id="PS50885">
    <property type="entry name" value="HAMP"/>
    <property type="match status" value="1"/>
</dbReference>
<dbReference type="InterPro" id="IPR003661">
    <property type="entry name" value="HisK_dim/P_dom"/>
</dbReference>
<evidence type="ECO:0000256" key="7">
    <source>
        <dbReference type="ARBA" id="ARBA00022777"/>
    </source>
</evidence>
<dbReference type="PROSITE" id="PS50109">
    <property type="entry name" value="HIS_KIN"/>
    <property type="match status" value="1"/>
</dbReference>
<dbReference type="GO" id="GO:0000155">
    <property type="term" value="F:phosphorelay sensor kinase activity"/>
    <property type="evidence" value="ECO:0007669"/>
    <property type="project" value="InterPro"/>
</dbReference>
<dbReference type="Gene3D" id="6.10.340.10">
    <property type="match status" value="1"/>
</dbReference>
<dbReference type="InterPro" id="IPR036890">
    <property type="entry name" value="HATPase_C_sf"/>
</dbReference>
<dbReference type="Gene3D" id="1.10.287.130">
    <property type="match status" value="1"/>
</dbReference>
<dbReference type="SUPFAM" id="SSF158472">
    <property type="entry name" value="HAMP domain-like"/>
    <property type="match status" value="1"/>
</dbReference>
<keyword evidence="4" id="KW-0597">Phosphoprotein</keyword>
<feature type="transmembrane region" description="Helical" evidence="10">
    <location>
        <begin position="178"/>
        <end position="202"/>
    </location>
</feature>
<comment type="subcellular location">
    <subcellularLocation>
        <location evidence="2">Membrane</location>
    </subcellularLocation>
</comment>
<dbReference type="PANTHER" id="PTHR45436:SF5">
    <property type="entry name" value="SENSOR HISTIDINE KINASE TRCS"/>
    <property type="match status" value="1"/>
</dbReference>
<evidence type="ECO:0000256" key="6">
    <source>
        <dbReference type="ARBA" id="ARBA00022692"/>
    </source>
</evidence>
<keyword evidence="9" id="KW-0902">Two-component regulatory system</keyword>
<evidence type="ECO:0000256" key="8">
    <source>
        <dbReference type="ARBA" id="ARBA00022989"/>
    </source>
</evidence>
<keyword evidence="10" id="KW-0472">Membrane</keyword>
<accession>A0A4P9VL19</accession>
<dbReference type="Pfam" id="PF00512">
    <property type="entry name" value="HisKA"/>
    <property type="match status" value="1"/>
</dbReference>
<sequence>MKQQINPSNSGSMFLSIRWKLYFLVVITTSSVALAMLGLIQWSFDQGFLKYINQQDKNQLAQIVPELTSYYHQSNSWQPLVNHPQHWADILARALNPAGQESRPPIPIHRPRFRAFLRRYVLLDEQQQLLIGHIPKQASPLIQPIEVNNQVVGFVGVIPRKELSDFNDIAFAESQRQLLLVITVIVIALSALLTIPLAGSIVSPVQKLRKAVSTLANQKQATTLVIKQNDEIGLLAADFNQLSHILEQQENLRRQWLADIAHELRTPISVLQAELEAIEDGIRPLTLNSIQSLQDDLGRLTRLVNDLHHLAQEDIGATDYHMSAQPLQPILEKLANRYMPLLEKHQLSITVIDQCVKPVDLEIDADRIQQLFINLLFNSLHYTDSPGQINVTLKPLNDKLRVIWEDSAPQVPEESLPYLFDRLYSVDSSRQRVKGGAGLGLAIVKAITVAHHAQISAEQSSLGGLKLIIDFLQSKTR</sequence>
<dbReference type="AlphaFoldDB" id="A0A4P9VL19"/>
<evidence type="ECO:0000259" key="12">
    <source>
        <dbReference type="PROSITE" id="PS50885"/>
    </source>
</evidence>
<dbReference type="SUPFAM" id="SSF47384">
    <property type="entry name" value="Homodimeric domain of signal transducing histidine kinase"/>
    <property type="match status" value="1"/>
</dbReference>
<dbReference type="InterPro" id="IPR003594">
    <property type="entry name" value="HATPase_dom"/>
</dbReference>
<evidence type="ECO:0000256" key="5">
    <source>
        <dbReference type="ARBA" id="ARBA00022679"/>
    </source>
</evidence>
<evidence type="ECO:0000256" key="9">
    <source>
        <dbReference type="ARBA" id="ARBA00023012"/>
    </source>
</evidence>
<dbReference type="SMART" id="SM00387">
    <property type="entry name" value="HATPase_c"/>
    <property type="match status" value="1"/>
</dbReference>
<comment type="catalytic activity">
    <reaction evidence="1">
        <text>ATP + protein L-histidine = ADP + protein N-phospho-L-histidine.</text>
        <dbReference type="EC" id="2.7.13.3"/>
    </reaction>
</comment>
<dbReference type="PANTHER" id="PTHR45436">
    <property type="entry name" value="SENSOR HISTIDINE KINASE YKOH"/>
    <property type="match status" value="1"/>
</dbReference>
<feature type="transmembrane region" description="Helical" evidence="10">
    <location>
        <begin position="21"/>
        <end position="44"/>
    </location>
</feature>
<keyword evidence="7" id="KW-0418">Kinase</keyword>
<dbReference type="Pfam" id="PF02518">
    <property type="entry name" value="HATPase_c"/>
    <property type="match status" value="1"/>
</dbReference>
<dbReference type="Pfam" id="PF00672">
    <property type="entry name" value="HAMP"/>
    <property type="match status" value="1"/>
</dbReference>
<dbReference type="InterPro" id="IPR005467">
    <property type="entry name" value="His_kinase_dom"/>
</dbReference>
<protein>
    <recommendedName>
        <fullName evidence="3">histidine kinase</fullName>
        <ecNumber evidence="3">2.7.13.3</ecNumber>
    </recommendedName>
</protein>
<dbReference type="EMBL" id="NDXW01000001">
    <property type="protein sequence ID" value="RDH43094.1"/>
    <property type="molecule type" value="Genomic_DNA"/>
</dbReference>
<evidence type="ECO:0000256" key="4">
    <source>
        <dbReference type="ARBA" id="ARBA00022553"/>
    </source>
</evidence>
<dbReference type="InterPro" id="IPR003660">
    <property type="entry name" value="HAMP_dom"/>
</dbReference>
<keyword evidence="6 10" id="KW-0812">Transmembrane</keyword>
<evidence type="ECO:0000256" key="1">
    <source>
        <dbReference type="ARBA" id="ARBA00000085"/>
    </source>
</evidence>
<reference evidence="13 14" key="1">
    <citation type="submission" date="2017-04" db="EMBL/GenBank/DDBJ databases">
        <title>Draft genome sequence of Zooshikella ganghwensis VG4 isolated from Red Sea sediments.</title>
        <authorList>
            <person name="Rehman Z."/>
            <person name="Alam I."/>
            <person name="Kamau A."/>
            <person name="Bajic V."/>
            <person name="Leiknes T."/>
        </authorList>
    </citation>
    <scope>NUCLEOTIDE SEQUENCE [LARGE SCALE GENOMIC DNA]</scope>
    <source>
        <strain evidence="13 14">VG4</strain>
    </source>
</reference>
<evidence type="ECO:0000256" key="2">
    <source>
        <dbReference type="ARBA" id="ARBA00004370"/>
    </source>
</evidence>
<dbReference type="CDD" id="cd00082">
    <property type="entry name" value="HisKA"/>
    <property type="match status" value="1"/>
</dbReference>
<evidence type="ECO:0000256" key="10">
    <source>
        <dbReference type="SAM" id="Phobius"/>
    </source>
</evidence>
<dbReference type="Proteomes" id="UP000257039">
    <property type="component" value="Unassembled WGS sequence"/>
</dbReference>
<dbReference type="InterPro" id="IPR036097">
    <property type="entry name" value="HisK_dim/P_sf"/>
</dbReference>
<feature type="domain" description="Histidine kinase" evidence="11">
    <location>
        <begin position="259"/>
        <end position="475"/>
    </location>
</feature>
<name>A0A4P9VL19_9GAMM</name>
<proteinExistence type="predicted"/>
<dbReference type="Gene3D" id="3.30.565.10">
    <property type="entry name" value="Histidine kinase-like ATPase, C-terminal domain"/>
    <property type="match status" value="1"/>
</dbReference>
<dbReference type="SUPFAM" id="SSF55874">
    <property type="entry name" value="ATPase domain of HSP90 chaperone/DNA topoisomerase II/histidine kinase"/>
    <property type="match status" value="1"/>
</dbReference>
<feature type="domain" description="HAMP" evidence="12">
    <location>
        <begin position="199"/>
        <end position="251"/>
    </location>
</feature>
<evidence type="ECO:0000313" key="13">
    <source>
        <dbReference type="EMBL" id="RDH43094.1"/>
    </source>
</evidence>
<gene>
    <name evidence="13" type="ORF">B9G39_06310</name>
</gene>
<evidence type="ECO:0000313" key="14">
    <source>
        <dbReference type="Proteomes" id="UP000257039"/>
    </source>
</evidence>
<dbReference type="SMART" id="SM00304">
    <property type="entry name" value="HAMP"/>
    <property type="match status" value="1"/>
</dbReference>
<dbReference type="EC" id="2.7.13.3" evidence="3"/>
<evidence type="ECO:0000256" key="3">
    <source>
        <dbReference type="ARBA" id="ARBA00012438"/>
    </source>
</evidence>
<keyword evidence="14" id="KW-1185">Reference proteome</keyword>
<dbReference type="InterPro" id="IPR050428">
    <property type="entry name" value="TCS_sensor_his_kinase"/>
</dbReference>
<keyword evidence="8 10" id="KW-1133">Transmembrane helix</keyword>
<keyword evidence="5" id="KW-0808">Transferase</keyword>
<dbReference type="CDD" id="cd06225">
    <property type="entry name" value="HAMP"/>
    <property type="match status" value="1"/>
</dbReference>